<dbReference type="AlphaFoldDB" id="A0A3G9INY1"/>
<evidence type="ECO:0000313" key="2">
    <source>
        <dbReference type="Proteomes" id="UP000275368"/>
    </source>
</evidence>
<proteinExistence type="predicted"/>
<dbReference type="EMBL" id="AP019308">
    <property type="protein sequence ID" value="BBH19952.1"/>
    <property type="molecule type" value="Genomic_DNA"/>
</dbReference>
<protein>
    <submittedName>
        <fullName evidence="1">Uncharacterized protein</fullName>
    </submittedName>
</protein>
<accession>A0A3G9INY1</accession>
<reference evidence="1 2" key="1">
    <citation type="submission" date="2018-11" db="EMBL/GenBank/DDBJ databases">
        <title>Complete genome sequence of Paenibacillus baekrokdamisoli strain KCTC 33723.</title>
        <authorList>
            <person name="Kang S.W."/>
            <person name="Lee K.C."/>
            <person name="Kim K.K."/>
            <person name="Kim J.S."/>
            <person name="Kim D.S."/>
            <person name="Ko S.H."/>
            <person name="Yang S.H."/>
            <person name="Lee J.S."/>
        </authorList>
    </citation>
    <scope>NUCLEOTIDE SEQUENCE [LARGE SCALE GENOMIC DNA]</scope>
    <source>
        <strain evidence="1 2">KCTC 33723</strain>
    </source>
</reference>
<dbReference type="Proteomes" id="UP000275368">
    <property type="component" value="Chromosome"/>
</dbReference>
<gene>
    <name evidence="1" type="ORF">Back11_12970</name>
</gene>
<evidence type="ECO:0000313" key="1">
    <source>
        <dbReference type="EMBL" id="BBH19952.1"/>
    </source>
</evidence>
<keyword evidence="2" id="KW-1185">Reference proteome</keyword>
<dbReference type="KEGG" id="pbk:Back11_12970"/>
<organism evidence="1 2">
    <name type="scientific">Paenibacillus baekrokdamisoli</name>
    <dbReference type="NCBI Taxonomy" id="1712516"/>
    <lineage>
        <taxon>Bacteria</taxon>
        <taxon>Bacillati</taxon>
        <taxon>Bacillota</taxon>
        <taxon>Bacilli</taxon>
        <taxon>Bacillales</taxon>
        <taxon>Paenibacillaceae</taxon>
        <taxon>Paenibacillus</taxon>
    </lineage>
</organism>
<name>A0A3G9INY1_9BACL</name>
<sequence>MEEQTGIKADTVENIPESADDSFINYGCVSLRCIVCRYVRLIRVRCRCIVALRTARKNDRNRKDE</sequence>